<keyword evidence="2" id="KW-1185">Reference proteome</keyword>
<protein>
    <submittedName>
        <fullName evidence="1">Protein indeterminate-domain 1</fullName>
    </submittedName>
</protein>
<accession>A0AAX6F975</accession>
<evidence type="ECO:0000313" key="2">
    <source>
        <dbReference type="Proteomes" id="UP001140949"/>
    </source>
</evidence>
<proteinExistence type="predicted"/>
<organism evidence="1 2">
    <name type="scientific">Iris pallida</name>
    <name type="common">Sweet iris</name>
    <dbReference type="NCBI Taxonomy" id="29817"/>
    <lineage>
        <taxon>Eukaryota</taxon>
        <taxon>Viridiplantae</taxon>
        <taxon>Streptophyta</taxon>
        <taxon>Embryophyta</taxon>
        <taxon>Tracheophyta</taxon>
        <taxon>Spermatophyta</taxon>
        <taxon>Magnoliopsida</taxon>
        <taxon>Liliopsida</taxon>
        <taxon>Asparagales</taxon>
        <taxon>Iridaceae</taxon>
        <taxon>Iridoideae</taxon>
        <taxon>Irideae</taxon>
        <taxon>Iris</taxon>
    </lineage>
</organism>
<comment type="caution">
    <text evidence="1">The sequence shown here is derived from an EMBL/GenBank/DDBJ whole genome shotgun (WGS) entry which is preliminary data.</text>
</comment>
<dbReference type="Proteomes" id="UP001140949">
    <property type="component" value="Unassembled WGS sequence"/>
</dbReference>
<evidence type="ECO:0000313" key="1">
    <source>
        <dbReference type="EMBL" id="KAJ6812571.1"/>
    </source>
</evidence>
<reference evidence="1" key="2">
    <citation type="submission" date="2023-04" db="EMBL/GenBank/DDBJ databases">
        <authorList>
            <person name="Bruccoleri R.E."/>
            <person name="Oakeley E.J."/>
            <person name="Faust A.-M."/>
            <person name="Dessus-Babus S."/>
            <person name="Altorfer M."/>
            <person name="Burckhardt D."/>
            <person name="Oertli M."/>
            <person name="Naumann U."/>
            <person name="Petersen F."/>
            <person name="Wong J."/>
        </authorList>
    </citation>
    <scope>NUCLEOTIDE SEQUENCE</scope>
    <source>
        <strain evidence="1">GSM-AAB239-AS_SAM_17_03QT</strain>
        <tissue evidence="1">Leaf</tissue>
    </source>
</reference>
<sequence length="77" mass="8628">MSMKFMANKSIYFVVASVNRCCWCAVSQCSVGCSIQLSRSASRSSDMNTCDCDEDLYPFPVWSIHGRRSRDELCLSG</sequence>
<dbReference type="EMBL" id="JANAVB010031019">
    <property type="protein sequence ID" value="KAJ6812571.1"/>
    <property type="molecule type" value="Genomic_DNA"/>
</dbReference>
<reference evidence="1" key="1">
    <citation type="journal article" date="2023" name="GigaByte">
        <title>Genome assembly of the bearded iris, Iris pallida Lam.</title>
        <authorList>
            <person name="Bruccoleri R.E."/>
            <person name="Oakeley E.J."/>
            <person name="Faust A.M.E."/>
            <person name="Altorfer M."/>
            <person name="Dessus-Babus S."/>
            <person name="Burckhardt D."/>
            <person name="Oertli M."/>
            <person name="Naumann U."/>
            <person name="Petersen F."/>
            <person name="Wong J."/>
        </authorList>
    </citation>
    <scope>NUCLEOTIDE SEQUENCE</scope>
    <source>
        <strain evidence="1">GSM-AAB239-AS_SAM_17_03QT</strain>
    </source>
</reference>
<gene>
    <name evidence="1" type="ORF">M6B38_148205</name>
</gene>
<name>A0AAX6F975_IRIPA</name>
<dbReference type="AlphaFoldDB" id="A0AAX6F975"/>